<keyword evidence="13" id="KW-1185">Reference proteome</keyword>
<organism evidence="12 13">
    <name type="scientific">Chitinophaga oryzae</name>
    <dbReference type="NCBI Taxonomy" id="2725414"/>
    <lineage>
        <taxon>Bacteria</taxon>
        <taxon>Pseudomonadati</taxon>
        <taxon>Bacteroidota</taxon>
        <taxon>Chitinophagia</taxon>
        <taxon>Chitinophagales</taxon>
        <taxon>Chitinophagaceae</taxon>
        <taxon>Chitinophaga</taxon>
    </lineage>
</organism>
<dbReference type="EMBL" id="CP051204">
    <property type="protein sequence ID" value="QJB36671.1"/>
    <property type="molecule type" value="Genomic_DNA"/>
</dbReference>
<proteinExistence type="inferred from homology"/>
<dbReference type="Pfam" id="PF13462">
    <property type="entry name" value="Thioredoxin_4"/>
    <property type="match status" value="1"/>
</dbReference>
<evidence type="ECO:0000259" key="11">
    <source>
        <dbReference type="PROSITE" id="PS50990"/>
    </source>
</evidence>
<evidence type="ECO:0000256" key="7">
    <source>
        <dbReference type="ARBA" id="ARBA00023136"/>
    </source>
</evidence>
<dbReference type="InterPro" id="IPR036249">
    <property type="entry name" value="Thioredoxin-like_sf"/>
</dbReference>
<evidence type="ECO:0000313" key="13">
    <source>
        <dbReference type="Proteomes" id="UP000503144"/>
    </source>
</evidence>
<evidence type="ECO:0000256" key="4">
    <source>
        <dbReference type="ARBA" id="ARBA00022719"/>
    </source>
</evidence>
<evidence type="ECO:0000256" key="1">
    <source>
        <dbReference type="ARBA" id="ARBA00004141"/>
    </source>
</evidence>
<protein>
    <submittedName>
        <fullName evidence="12">Thioredoxin domain-containing protein</fullName>
    </submittedName>
</protein>
<feature type="transmembrane region" description="Helical" evidence="10">
    <location>
        <begin position="226"/>
        <end position="247"/>
    </location>
</feature>
<dbReference type="RefSeq" id="WP_168859745.1">
    <property type="nucleotide sequence ID" value="NZ_CP051204.2"/>
</dbReference>
<gene>
    <name evidence="12" type="ORF">HF324_01850</name>
</gene>
<dbReference type="Proteomes" id="UP000503144">
    <property type="component" value="Chromosome"/>
</dbReference>
<comment type="subcellular location">
    <subcellularLocation>
        <location evidence="1">Membrane</location>
        <topology evidence="1">Multi-pass membrane protein</topology>
    </subcellularLocation>
</comment>
<evidence type="ECO:0000256" key="10">
    <source>
        <dbReference type="SAM" id="Phobius"/>
    </source>
</evidence>
<dbReference type="InterPro" id="IPR012932">
    <property type="entry name" value="VKOR"/>
</dbReference>
<keyword evidence="3 10" id="KW-0812">Transmembrane</keyword>
<feature type="transmembrane region" description="Helical" evidence="10">
    <location>
        <begin position="259"/>
        <end position="281"/>
    </location>
</feature>
<dbReference type="InterPro" id="IPR012336">
    <property type="entry name" value="Thioredoxin-like_fold"/>
</dbReference>
<name>A0ABX6L979_9BACT</name>
<keyword evidence="6" id="KW-0560">Oxidoreductase</keyword>
<sequence>MNIPQVFAEQGDVITSVLKLLKCLNISYTYTNLKLKLEEHPDYPSLLSISEVLREYGVVNYVMKTNVSTLLTIRSPFIVQSGSTSISGYTFSVVREMDAGYVTCYDTDKGNWVRIHLDDFAAVWTGIVLVVTSKENAIEKGYNENQKVERRRNIFILAGAVFFPLLTLVSGIAVIFQDGRPALFPLTFLVLSLIGAIVSTMLLMLELGNFNVALKKFCRSNNCGSVHTSAGNGVAGVSWSALGIAYFTGTAAFMLTNGVTGKLSLLILSLLSLAASAFTIYSFYYQWRVLKKWCSLCVSVQVILLLQAFIAMSDEWLSGAGVSDIPPTLLISLSVNYALSFFLVVVVRVLLKTEKEAAQYKVAFKQLKLNEAVFEVLSSGQKAVTENTQGLGILLGNPQAANRLIKVCNPYCGPCAEIHPEIEHLVRQYPDDLQVQIIFTATDNDKAALPVRHFMALSELADKTLLNRALDEWYSAKEKDYRLFSTRFPVTPDLPEHGDKLKDMREWCTKMDIRYTPTIFFNGRQLPPSYQVDDLKYLLSA</sequence>
<dbReference type="InterPro" id="IPR005074">
    <property type="entry name" value="Peptidase_C39"/>
</dbReference>
<keyword evidence="7 10" id="KW-0472">Membrane</keyword>
<evidence type="ECO:0000313" key="12">
    <source>
        <dbReference type="EMBL" id="QJB36671.1"/>
    </source>
</evidence>
<dbReference type="CDD" id="cd12921">
    <property type="entry name" value="VKOR_4"/>
    <property type="match status" value="1"/>
</dbReference>
<dbReference type="SUPFAM" id="SSF52833">
    <property type="entry name" value="Thioredoxin-like"/>
    <property type="match status" value="1"/>
</dbReference>
<keyword evidence="5 10" id="KW-1133">Transmembrane helix</keyword>
<dbReference type="InterPro" id="IPR038354">
    <property type="entry name" value="VKOR_sf"/>
</dbReference>
<keyword evidence="8" id="KW-1015">Disulfide bond</keyword>
<dbReference type="Gene3D" id="3.40.30.10">
    <property type="entry name" value="Glutaredoxin"/>
    <property type="match status" value="1"/>
</dbReference>
<accession>A0ABX6L979</accession>
<feature type="transmembrane region" description="Helical" evidence="10">
    <location>
        <begin position="182"/>
        <end position="205"/>
    </location>
</feature>
<feature type="transmembrane region" description="Helical" evidence="10">
    <location>
        <begin position="154"/>
        <end position="176"/>
    </location>
</feature>
<evidence type="ECO:0000256" key="9">
    <source>
        <dbReference type="ARBA" id="ARBA00023284"/>
    </source>
</evidence>
<dbReference type="Pfam" id="PF07884">
    <property type="entry name" value="VKOR"/>
    <property type="match status" value="1"/>
</dbReference>
<feature type="transmembrane region" description="Helical" evidence="10">
    <location>
        <begin position="293"/>
        <end position="310"/>
    </location>
</feature>
<feature type="transmembrane region" description="Helical" evidence="10">
    <location>
        <begin position="330"/>
        <end position="351"/>
    </location>
</feature>
<dbReference type="PROSITE" id="PS50990">
    <property type="entry name" value="PEPTIDASE_C39"/>
    <property type="match status" value="1"/>
</dbReference>
<evidence type="ECO:0000256" key="6">
    <source>
        <dbReference type="ARBA" id="ARBA00023002"/>
    </source>
</evidence>
<keyword evidence="9" id="KW-0676">Redox-active center</keyword>
<feature type="domain" description="Peptidase C39" evidence="11">
    <location>
        <begin position="10"/>
        <end position="131"/>
    </location>
</feature>
<keyword evidence="4" id="KW-0874">Quinone</keyword>
<evidence type="ECO:0000256" key="8">
    <source>
        <dbReference type="ARBA" id="ARBA00023157"/>
    </source>
</evidence>
<comment type="similarity">
    <text evidence="2">Belongs to the VKOR family.</text>
</comment>
<evidence type="ECO:0000256" key="2">
    <source>
        <dbReference type="ARBA" id="ARBA00006214"/>
    </source>
</evidence>
<evidence type="ECO:0000256" key="3">
    <source>
        <dbReference type="ARBA" id="ARBA00022692"/>
    </source>
</evidence>
<reference evidence="12" key="1">
    <citation type="submission" date="2020-09" db="EMBL/GenBank/DDBJ databases">
        <authorList>
            <person name="Kittiwongwattana C."/>
        </authorList>
    </citation>
    <scope>NUCLEOTIDE SEQUENCE</scope>
    <source>
        <strain evidence="12">1303</strain>
    </source>
</reference>
<dbReference type="Pfam" id="PF03412">
    <property type="entry name" value="Peptidase_C39"/>
    <property type="match status" value="1"/>
</dbReference>
<dbReference type="Gene3D" id="1.20.1440.130">
    <property type="entry name" value="VKOR domain"/>
    <property type="match status" value="1"/>
</dbReference>
<dbReference type="Gene3D" id="3.90.70.10">
    <property type="entry name" value="Cysteine proteinases"/>
    <property type="match status" value="1"/>
</dbReference>
<dbReference type="SMART" id="SM00756">
    <property type="entry name" value="VKc"/>
    <property type="match status" value="1"/>
</dbReference>
<evidence type="ECO:0000256" key="5">
    <source>
        <dbReference type="ARBA" id="ARBA00022989"/>
    </source>
</evidence>